<dbReference type="Proteomes" id="UP000696184">
    <property type="component" value="Unassembled WGS sequence"/>
</dbReference>
<dbReference type="Pfam" id="PF13155">
    <property type="entry name" value="Toprim_2"/>
    <property type="match status" value="1"/>
</dbReference>
<keyword evidence="4" id="KW-0548">Nucleotidyltransferase</keyword>
<protein>
    <submittedName>
        <fullName evidence="11">Toprim domain-containing protein</fullName>
    </submittedName>
</protein>
<dbReference type="RefSeq" id="WP_198688004.1">
    <property type="nucleotide sequence ID" value="NZ_CAWPUD010000016.1"/>
</dbReference>
<dbReference type="InterPro" id="IPR036977">
    <property type="entry name" value="DNA_primase_Znf_CHC2"/>
</dbReference>
<dbReference type="Pfam" id="PF01807">
    <property type="entry name" value="Zn_ribbon_DnaG"/>
    <property type="match status" value="1"/>
</dbReference>
<reference evidence="11 12" key="1">
    <citation type="submission" date="2020-08" db="EMBL/GenBank/DDBJ databases">
        <title>Description of Xenorhabdus lircayensis sp. nov., the symbiotic bacterium associated with the entomopathogenic nematode Steirnernema unicornum.</title>
        <authorList>
            <person name="Castaneda-Alvarez C."/>
            <person name="Prodan S."/>
            <person name="Zamorano A."/>
            <person name="San-Blas E."/>
            <person name="Aballay E."/>
        </authorList>
    </citation>
    <scope>NUCLEOTIDE SEQUENCE [LARGE SCALE GENOMIC DNA]</scope>
    <source>
        <strain evidence="11 12">VLS</strain>
    </source>
</reference>
<dbReference type="InterPro" id="IPR050219">
    <property type="entry name" value="DnaG_primase"/>
</dbReference>
<dbReference type="InterPro" id="IPR034151">
    <property type="entry name" value="TOPRIM_DnaG_bac"/>
</dbReference>
<dbReference type="InterPro" id="IPR006171">
    <property type="entry name" value="TOPRIM_dom"/>
</dbReference>
<proteinExistence type="predicted"/>
<keyword evidence="6" id="KW-0479">Metal-binding</keyword>
<keyword evidence="2" id="KW-0639">Primosome</keyword>
<dbReference type="PROSITE" id="PS50880">
    <property type="entry name" value="TOPRIM"/>
    <property type="match status" value="1"/>
</dbReference>
<keyword evidence="7" id="KW-0863">Zinc-finger</keyword>
<evidence type="ECO:0000256" key="3">
    <source>
        <dbReference type="ARBA" id="ARBA00022679"/>
    </source>
</evidence>
<dbReference type="CDD" id="cd03364">
    <property type="entry name" value="TOPRIM_DnaG_primases"/>
    <property type="match status" value="1"/>
</dbReference>
<sequence length="887" mass="98064">MARIPETELQHLKAAVPLVAVIEQQGRQLFKRGKDMAVLCPFHQEKTPSMVITPSKNLYHCFGCDAGGSVLDWVMQTEGLSLRHAVEWLRGMLGENPAVEPLVASAELAGDAVGQQALLSRVVEFYHQTLLNAPEARQYLKKRRLDHPELVSHFKLGFANRTLGYRLPDKKQKAGAEIRARLQAAGLLRESGHEHFSGSLVVPVISPAGQVQELYGRKITDRLRAGTPLHLYLPGAHGGVWNEAGLVGSASVILCESLIDAMSFWCAGYRHVTCAYGVHGFTDAHRAAFRQHEIRQVHIAYDNDQAGNEAAARLAAGLQLAGLAVWRVVFPEGRDANRFSCEVANPENAFGQLLDAAQWLGNPTNTPLANQNAATVSVPAAALVPEPGVVTTLADNGDIVVRQDGQEWRIRGAQQKTGATVMKVNVQLIDKHSGALFVDSLDILSARARSAFVRQASQELALPETLIKRELGRVLLVLEQRSWAEADTAQAANSLSADEQHAAEALLKDPELISRITADLSACGVVGESTNLLAGYLAAVSRKLPKPLAVLIQSSSAAGKSSLMDAVLNLIPEEERIQYSAMTGQSLFYLGETNLQHKILAIAEEEGVRQAAYALKLLQSDGELTMASTGKDEATGNLVTKSYTVKGPVMLMLTTTAIDVDEELLNRCLVLTVNESREQTEAIHALQRHKQTLEGLLAENEREYLTALHQNAQRLLKPLNVVNPYASQLTFMSDKTRTRRDHMKYLTLIQSIALLHQYQREIKTAEHRGRRLEYIEVTKDDIKLANQLAHEILGRTLDEMPPQTRKLLMLIQDWIRDSGQPRHEMIFTRKQLRDTVQWGDTQLKVHLSRLLEMEYLLLHRRGLTFAYELLFDGEDGDTAHLCGLIVP</sequence>
<evidence type="ECO:0000256" key="4">
    <source>
        <dbReference type="ARBA" id="ARBA00022695"/>
    </source>
</evidence>
<dbReference type="PANTHER" id="PTHR30313:SF2">
    <property type="entry name" value="DNA PRIMASE"/>
    <property type="match status" value="1"/>
</dbReference>
<comment type="caution">
    <text evidence="11">The sequence shown here is derived from an EMBL/GenBank/DDBJ whole genome shotgun (WGS) entry which is preliminary data.</text>
</comment>
<keyword evidence="3" id="KW-0808">Transferase</keyword>
<evidence type="ECO:0000256" key="9">
    <source>
        <dbReference type="ARBA" id="ARBA00023163"/>
    </source>
</evidence>
<dbReference type="SUPFAM" id="SSF56731">
    <property type="entry name" value="DNA primase core"/>
    <property type="match status" value="1"/>
</dbReference>
<evidence type="ECO:0000256" key="2">
    <source>
        <dbReference type="ARBA" id="ARBA00022515"/>
    </source>
</evidence>
<dbReference type="InterPro" id="IPR013264">
    <property type="entry name" value="DNAG_N"/>
</dbReference>
<keyword evidence="8" id="KW-0862">Zinc</keyword>
<dbReference type="EMBL" id="JACOII010000002">
    <property type="protein sequence ID" value="MBI6547195.1"/>
    <property type="molecule type" value="Genomic_DNA"/>
</dbReference>
<evidence type="ECO:0000313" key="12">
    <source>
        <dbReference type="Proteomes" id="UP000696184"/>
    </source>
</evidence>
<gene>
    <name evidence="11" type="ORF">H8A87_00055</name>
</gene>
<evidence type="ECO:0000256" key="7">
    <source>
        <dbReference type="ARBA" id="ARBA00022771"/>
    </source>
</evidence>
<dbReference type="Gene3D" id="3.40.1360.10">
    <property type="match status" value="1"/>
</dbReference>
<keyword evidence="1" id="KW-0240">DNA-directed RNA polymerase</keyword>
<keyword evidence="9" id="KW-0804">Transcription</keyword>
<evidence type="ECO:0000256" key="6">
    <source>
        <dbReference type="ARBA" id="ARBA00022723"/>
    </source>
</evidence>
<dbReference type="Pfam" id="PF08275">
    <property type="entry name" value="DNAG_N"/>
    <property type="match status" value="1"/>
</dbReference>
<feature type="domain" description="Toprim" evidence="10">
    <location>
        <begin position="250"/>
        <end position="333"/>
    </location>
</feature>
<dbReference type="Gene3D" id="3.90.580.10">
    <property type="entry name" value="Zinc finger, CHC2-type domain"/>
    <property type="match status" value="1"/>
</dbReference>
<dbReference type="SUPFAM" id="SSF57783">
    <property type="entry name" value="Zinc beta-ribbon"/>
    <property type="match status" value="1"/>
</dbReference>
<name>A0ABS0TZZ6_9GAMM</name>
<keyword evidence="5" id="KW-0235">DNA replication</keyword>
<accession>A0ABS0TZZ6</accession>
<organism evidence="11 12">
    <name type="scientific">Xenorhabdus lircayensis</name>
    <dbReference type="NCBI Taxonomy" id="2763499"/>
    <lineage>
        <taxon>Bacteria</taxon>
        <taxon>Pseudomonadati</taxon>
        <taxon>Pseudomonadota</taxon>
        <taxon>Gammaproteobacteria</taxon>
        <taxon>Enterobacterales</taxon>
        <taxon>Morganellaceae</taxon>
        <taxon>Xenorhabdus</taxon>
    </lineage>
</organism>
<evidence type="ECO:0000256" key="5">
    <source>
        <dbReference type="ARBA" id="ARBA00022705"/>
    </source>
</evidence>
<dbReference type="Gene3D" id="3.90.980.10">
    <property type="entry name" value="DNA primase, catalytic core, N-terminal domain"/>
    <property type="match status" value="1"/>
</dbReference>
<dbReference type="SMART" id="SM00400">
    <property type="entry name" value="ZnF_CHCC"/>
    <property type="match status" value="1"/>
</dbReference>
<dbReference type="InterPro" id="IPR037068">
    <property type="entry name" value="DNA_primase_core_N_sf"/>
</dbReference>
<evidence type="ECO:0000313" key="11">
    <source>
        <dbReference type="EMBL" id="MBI6547195.1"/>
    </source>
</evidence>
<keyword evidence="12" id="KW-1185">Reference proteome</keyword>
<evidence type="ECO:0000256" key="1">
    <source>
        <dbReference type="ARBA" id="ARBA00022478"/>
    </source>
</evidence>
<evidence type="ECO:0000259" key="10">
    <source>
        <dbReference type="PROSITE" id="PS50880"/>
    </source>
</evidence>
<evidence type="ECO:0000256" key="8">
    <source>
        <dbReference type="ARBA" id="ARBA00022833"/>
    </source>
</evidence>
<dbReference type="InterPro" id="IPR002694">
    <property type="entry name" value="Znf_CHC2"/>
</dbReference>
<dbReference type="PANTHER" id="PTHR30313">
    <property type="entry name" value="DNA PRIMASE"/>
    <property type="match status" value="1"/>
</dbReference>